<feature type="domain" description="CCHC-type" evidence="2">
    <location>
        <begin position="194"/>
        <end position="210"/>
    </location>
</feature>
<accession>A0AAV1CHH7</accession>
<evidence type="ECO:0000313" key="3">
    <source>
        <dbReference type="EMBL" id="CAI9094455.1"/>
    </source>
</evidence>
<feature type="domain" description="CCHC-type" evidence="2">
    <location>
        <begin position="214"/>
        <end position="230"/>
    </location>
</feature>
<organism evidence="3 4">
    <name type="scientific">Oldenlandia corymbosa var. corymbosa</name>
    <dbReference type="NCBI Taxonomy" id="529605"/>
    <lineage>
        <taxon>Eukaryota</taxon>
        <taxon>Viridiplantae</taxon>
        <taxon>Streptophyta</taxon>
        <taxon>Embryophyta</taxon>
        <taxon>Tracheophyta</taxon>
        <taxon>Spermatophyta</taxon>
        <taxon>Magnoliopsida</taxon>
        <taxon>eudicotyledons</taxon>
        <taxon>Gunneridae</taxon>
        <taxon>Pentapetalae</taxon>
        <taxon>asterids</taxon>
        <taxon>lamiids</taxon>
        <taxon>Gentianales</taxon>
        <taxon>Rubiaceae</taxon>
        <taxon>Rubioideae</taxon>
        <taxon>Spermacoceae</taxon>
        <taxon>Hedyotis-Oldenlandia complex</taxon>
        <taxon>Oldenlandia</taxon>
    </lineage>
</organism>
<reference evidence="3" key="1">
    <citation type="submission" date="2023-03" db="EMBL/GenBank/DDBJ databases">
        <authorList>
            <person name="Julca I."/>
        </authorList>
    </citation>
    <scope>NUCLEOTIDE SEQUENCE</scope>
</reference>
<evidence type="ECO:0000256" key="1">
    <source>
        <dbReference type="SAM" id="MobiDB-lite"/>
    </source>
</evidence>
<dbReference type="InterPro" id="IPR036875">
    <property type="entry name" value="Znf_CCHC_sf"/>
</dbReference>
<feature type="compositionally biased region" description="Basic and acidic residues" evidence="1">
    <location>
        <begin position="22"/>
        <end position="44"/>
    </location>
</feature>
<dbReference type="InterPro" id="IPR001878">
    <property type="entry name" value="Znf_CCHC"/>
</dbReference>
<dbReference type="GO" id="GO:0003676">
    <property type="term" value="F:nucleic acid binding"/>
    <property type="evidence" value="ECO:0007669"/>
    <property type="project" value="InterPro"/>
</dbReference>
<dbReference type="SMART" id="SM00343">
    <property type="entry name" value="ZnF_C2HC"/>
    <property type="match status" value="2"/>
</dbReference>
<evidence type="ECO:0000259" key="2">
    <source>
        <dbReference type="SMART" id="SM00343"/>
    </source>
</evidence>
<dbReference type="EMBL" id="OX459119">
    <property type="protein sequence ID" value="CAI9094455.1"/>
    <property type="molecule type" value="Genomic_DNA"/>
</dbReference>
<evidence type="ECO:0000313" key="4">
    <source>
        <dbReference type="Proteomes" id="UP001161247"/>
    </source>
</evidence>
<dbReference type="AlphaFoldDB" id="A0AAV1CHH7"/>
<dbReference type="SUPFAM" id="SSF57756">
    <property type="entry name" value="Retrovirus zinc finger-like domains"/>
    <property type="match status" value="1"/>
</dbReference>
<dbReference type="GO" id="GO:0008270">
    <property type="term" value="F:zinc ion binding"/>
    <property type="evidence" value="ECO:0007669"/>
    <property type="project" value="InterPro"/>
</dbReference>
<keyword evidence="4" id="KW-1185">Reference proteome</keyword>
<proteinExistence type="predicted"/>
<dbReference type="Proteomes" id="UP001161247">
    <property type="component" value="Chromosome 2"/>
</dbReference>
<feature type="region of interest" description="Disordered" evidence="1">
    <location>
        <begin position="269"/>
        <end position="293"/>
    </location>
</feature>
<gene>
    <name evidence="3" type="ORF">OLC1_LOCUS5615</name>
</gene>
<name>A0AAV1CHH7_OLDCO</name>
<sequence length="293" mass="33015">MMFLMVKPKGKKVKARTTEASVQHEEPEHSDGQSHTREQSKTREQSQSMGQSYFEGHSHSGGKSRTNEQFIPDDAGSIPQIAVAMETMAKTMQQSAANTPRGPLPPHEESEDRALDRFLKFRPPRYSGDEGIEKTEMWLEALDDIFEVLDYSEGRKLIGPKAWLQPKSDIGKDSVEKRKVIEVRKQPTGGSRTFCNYCKKPNHTEAECWSKLKKCLRCGSGDHHIQNCPKLKESTGILQKESNEGGEKPKVAARVFALGHQELDYDTKVVEGTPDDDENQAKNFPIMTGFHQQ</sequence>
<dbReference type="Gene3D" id="4.10.60.10">
    <property type="entry name" value="Zinc finger, CCHC-type"/>
    <property type="match status" value="1"/>
</dbReference>
<feature type="region of interest" description="Disordered" evidence="1">
    <location>
        <begin position="1"/>
        <end position="71"/>
    </location>
</feature>
<protein>
    <submittedName>
        <fullName evidence="3">OLC1v1030199C1</fullName>
    </submittedName>
</protein>